<dbReference type="InterPro" id="IPR006139">
    <property type="entry name" value="D-isomer_2_OHA_DH_cat_dom"/>
</dbReference>
<dbReference type="PANTHER" id="PTHR10996">
    <property type="entry name" value="2-HYDROXYACID DEHYDROGENASE-RELATED"/>
    <property type="match status" value="1"/>
</dbReference>
<dbReference type="PROSITE" id="PS00670">
    <property type="entry name" value="D_2_HYDROXYACID_DH_2"/>
    <property type="match status" value="1"/>
</dbReference>
<dbReference type="InterPro" id="IPR029752">
    <property type="entry name" value="D-isomer_DH_CS1"/>
</dbReference>
<dbReference type="EMBL" id="UINC01008549">
    <property type="protein sequence ID" value="SVA38466.1"/>
    <property type="molecule type" value="Genomic_DNA"/>
</dbReference>
<evidence type="ECO:0000256" key="2">
    <source>
        <dbReference type="ARBA" id="ARBA00023002"/>
    </source>
</evidence>
<evidence type="ECO:0000259" key="5">
    <source>
        <dbReference type="Pfam" id="PF02826"/>
    </source>
</evidence>
<dbReference type="GO" id="GO:0016618">
    <property type="term" value="F:hydroxypyruvate reductase [NAD(P)H] activity"/>
    <property type="evidence" value="ECO:0007669"/>
    <property type="project" value="TreeGrafter"/>
</dbReference>
<dbReference type="Pfam" id="PF02826">
    <property type="entry name" value="2-Hacid_dh_C"/>
    <property type="match status" value="1"/>
</dbReference>
<name>A0A381VDN5_9ZZZZ</name>
<dbReference type="PROSITE" id="PS00671">
    <property type="entry name" value="D_2_HYDROXYACID_DH_3"/>
    <property type="match status" value="1"/>
</dbReference>
<evidence type="ECO:0000259" key="4">
    <source>
        <dbReference type="Pfam" id="PF00389"/>
    </source>
</evidence>
<reference evidence="6" key="1">
    <citation type="submission" date="2018-05" db="EMBL/GenBank/DDBJ databases">
        <authorList>
            <person name="Lanie J.A."/>
            <person name="Ng W.-L."/>
            <person name="Kazmierczak K.M."/>
            <person name="Andrzejewski T.M."/>
            <person name="Davidsen T.M."/>
            <person name="Wayne K.J."/>
            <person name="Tettelin H."/>
            <person name="Glass J.I."/>
            <person name="Rusch D."/>
            <person name="Podicherti R."/>
            <person name="Tsui H.-C.T."/>
            <person name="Winkler M.E."/>
        </authorList>
    </citation>
    <scope>NUCLEOTIDE SEQUENCE</scope>
</reference>
<keyword evidence="3" id="KW-0520">NAD</keyword>
<organism evidence="6">
    <name type="scientific">marine metagenome</name>
    <dbReference type="NCBI Taxonomy" id="408172"/>
    <lineage>
        <taxon>unclassified sequences</taxon>
        <taxon>metagenomes</taxon>
        <taxon>ecological metagenomes</taxon>
    </lineage>
</organism>
<dbReference type="PANTHER" id="PTHR10996:SF283">
    <property type="entry name" value="GLYOXYLATE_HYDROXYPYRUVATE REDUCTASE B"/>
    <property type="match status" value="1"/>
</dbReference>
<dbReference type="Pfam" id="PF00389">
    <property type="entry name" value="2-Hacid_dh"/>
    <property type="match status" value="1"/>
</dbReference>
<comment type="similarity">
    <text evidence="1">Belongs to the D-isomer specific 2-hydroxyacid dehydrogenase family.</text>
</comment>
<evidence type="ECO:0000256" key="3">
    <source>
        <dbReference type="ARBA" id="ARBA00023027"/>
    </source>
</evidence>
<gene>
    <name evidence="6" type="ORF">METZ01_LOCUS91320</name>
</gene>
<proteinExistence type="inferred from homology"/>
<keyword evidence="2" id="KW-0560">Oxidoreductase</keyword>
<sequence>MPEGVEIDWVNSSASLEESAEALQNTKAIILGGALAFDLELAAKCPELRLIQTTSAGTNQLDKAALGELGIKVSNNGGGNAVAVAEHTIALMIGVYRKLQLQFKSVQDGKWMSNIRDEWFSQAHELTGKTVGIIGVGRIGSRVAKRLQGWECGLIYHDVVDPDSELVSDLCMEKVGLDELLATSDIITLHVPLNRNTRGMISDREFDLMKPTAILINACRGPVVDEDAFIRAIEQDKIMAAGVDVLEIEPTPEDNPLIDMDNVLITPHLAAFTQEASEKSRAFATYNTAKVVHGGDPDSVVLPDD</sequence>
<dbReference type="FunFam" id="3.40.50.720:FF:000203">
    <property type="entry name" value="D-3-phosphoglycerate dehydrogenase (SerA)"/>
    <property type="match status" value="1"/>
</dbReference>
<dbReference type="CDD" id="cd12175">
    <property type="entry name" value="2-Hacid_dh_11"/>
    <property type="match status" value="1"/>
</dbReference>
<dbReference type="GO" id="GO:0030267">
    <property type="term" value="F:glyoxylate reductase (NADPH) activity"/>
    <property type="evidence" value="ECO:0007669"/>
    <property type="project" value="TreeGrafter"/>
</dbReference>
<dbReference type="GO" id="GO:0051287">
    <property type="term" value="F:NAD binding"/>
    <property type="evidence" value="ECO:0007669"/>
    <property type="project" value="InterPro"/>
</dbReference>
<protein>
    <recommendedName>
        <fullName evidence="7">Lactate dehydrogenase</fullName>
    </recommendedName>
</protein>
<evidence type="ECO:0008006" key="7">
    <source>
        <dbReference type="Google" id="ProtNLM"/>
    </source>
</evidence>
<dbReference type="InterPro" id="IPR036291">
    <property type="entry name" value="NAD(P)-bd_dom_sf"/>
</dbReference>
<dbReference type="SUPFAM" id="SSF51735">
    <property type="entry name" value="NAD(P)-binding Rossmann-fold domains"/>
    <property type="match status" value="1"/>
</dbReference>
<evidence type="ECO:0000313" key="6">
    <source>
        <dbReference type="EMBL" id="SVA38466.1"/>
    </source>
</evidence>
<accession>A0A381VDN5</accession>
<dbReference type="InterPro" id="IPR050223">
    <property type="entry name" value="D-isomer_2-hydroxyacid_DH"/>
</dbReference>
<dbReference type="AlphaFoldDB" id="A0A381VDN5"/>
<evidence type="ECO:0000256" key="1">
    <source>
        <dbReference type="ARBA" id="ARBA00005854"/>
    </source>
</evidence>
<feature type="domain" description="D-isomer specific 2-hydroxyacid dehydrogenase NAD-binding" evidence="5">
    <location>
        <begin position="89"/>
        <end position="270"/>
    </location>
</feature>
<dbReference type="InterPro" id="IPR006140">
    <property type="entry name" value="D-isomer_DH_NAD-bd"/>
</dbReference>
<feature type="domain" description="D-isomer specific 2-hydroxyacid dehydrogenase catalytic" evidence="4">
    <location>
        <begin position="10"/>
        <end position="301"/>
    </location>
</feature>
<dbReference type="GO" id="GO:0005829">
    <property type="term" value="C:cytosol"/>
    <property type="evidence" value="ECO:0007669"/>
    <property type="project" value="TreeGrafter"/>
</dbReference>
<dbReference type="Gene3D" id="3.40.50.720">
    <property type="entry name" value="NAD(P)-binding Rossmann-like Domain"/>
    <property type="match status" value="2"/>
</dbReference>
<dbReference type="PROSITE" id="PS00065">
    <property type="entry name" value="D_2_HYDROXYACID_DH_1"/>
    <property type="match status" value="1"/>
</dbReference>
<dbReference type="InterPro" id="IPR029753">
    <property type="entry name" value="D-isomer_DH_CS"/>
</dbReference>
<dbReference type="SUPFAM" id="SSF52283">
    <property type="entry name" value="Formate/glycerate dehydrogenase catalytic domain-like"/>
    <property type="match status" value="1"/>
</dbReference>